<evidence type="ECO:0000313" key="5">
    <source>
        <dbReference type="EMBL" id="TDO25289.1"/>
    </source>
</evidence>
<name>A0A4R6IS45_9BACT</name>
<comment type="similarity">
    <text evidence="1">Belongs to the Skp family.</text>
</comment>
<dbReference type="Proteomes" id="UP000295741">
    <property type="component" value="Unassembled WGS sequence"/>
</dbReference>
<accession>A0A4R6IS45</accession>
<dbReference type="GO" id="GO:0051082">
    <property type="term" value="F:unfolded protein binding"/>
    <property type="evidence" value="ECO:0007669"/>
    <property type="project" value="InterPro"/>
</dbReference>
<dbReference type="PANTHER" id="PTHR35089:SF1">
    <property type="entry name" value="CHAPERONE PROTEIN SKP"/>
    <property type="match status" value="1"/>
</dbReference>
<organism evidence="5 6">
    <name type="scientific">Sediminibacterium goheungense</name>
    <dbReference type="NCBI Taxonomy" id="1086393"/>
    <lineage>
        <taxon>Bacteria</taxon>
        <taxon>Pseudomonadati</taxon>
        <taxon>Bacteroidota</taxon>
        <taxon>Chitinophagia</taxon>
        <taxon>Chitinophagales</taxon>
        <taxon>Chitinophagaceae</taxon>
        <taxon>Sediminibacterium</taxon>
    </lineage>
</organism>
<keyword evidence="3" id="KW-0175">Coiled coil</keyword>
<keyword evidence="4" id="KW-1133">Transmembrane helix</keyword>
<dbReference type="OrthoDB" id="1493259at2"/>
<proteinExistence type="inferred from homology"/>
<dbReference type="Gene3D" id="3.30.910.20">
    <property type="entry name" value="Skp domain"/>
    <property type="match status" value="1"/>
</dbReference>
<evidence type="ECO:0000256" key="3">
    <source>
        <dbReference type="SAM" id="Coils"/>
    </source>
</evidence>
<dbReference type="PANTHER" id="PTHR35089">
    <property type="entry name" value="CHAPERONE PROTEIN SKP"/>
    <property type="match status" value="1"/>
</dbReference>
<sequence>MKNFTIGLNIALVIAVAVLFYLQFSSGGNGKTNTQSGTKEVPQGNFKIAYFEIDSIEAHFSYYKEVSNSIQAKAQENGKQLNQLKEAFAAKYQELQRSAQGMTQAEVNSKQQELMQMEKTYNSKEQMMNNEMQDESMKKMLDVRQKISDYLKEYNANKGYAFIVANNSESLAFYYKDSAYDITADVIKGLNEKYKKKQ</sequence>
<keyword evidence="4" id="KW-0472">Membrane</keyword>
<dbReference type="InterPro" id="IPR005632">
    <property type="entry name" value="Chaperone_Skp"/>
</dbReference>
<dbReference type="GO" id="GO:0050821">
    <property type="term" value="P:protein stabilization"/>
    <property type="evidence" value="ECO:0007669"/>
    <property type="project" value="TreeGrafter"/>
</dbReference>
<reference evidence="5 6" key="1">
    <citation type="submission" date="2019-03" db="EMBL/GenBank/DDBJ databases">
        <title>Genomic Encyclopedia of Archaeal and Bacterial Type Strains, Phase II (KMG-II): from individual species to whole genera.</title>
        <authorList>
            <person name="Goeker M."/>
        </authorList>
    </citation>
    <scope>NUCLEOTIDE SEQUENCE [LARGE SCALE GENOMIC DNA]</scope>
    <source>
        <strain evidence="5 6">DSM 28323</strain>
    </source>
</reference>
<comment type="caution">
    <text evidence="5">The sequence shown here is derived from an EMBL/GenBank/DDBJ whole genome shotgun (WGS) entry which is preliminary data.</text>
</comment>
<keyword evidence="2" id="KW-0732">Signal</keyword>
<feature type="coiled-coil region" evidence="3">
    <location>
        <begin position="107"/>
        <end position="134"/>
    </location>
</feature>
<protein>
    <submittedName>
        <fullName evidence="5">Periplasmic chaperone for outer membrane proteins Skp</fullName>
    </submittedName>
</protein>
<dbReference type="Pfam" id="PF03938">
    <property type="entry name" value="OmpH"/>
    <property type="match status" value="1"/>
</dbReference>
<keyword evidence="4" id="KW-0812">Transmembrane</keyword>
<gene>
    <name evidence="5" type="ORF">BC659_2823</name>
</gene>
<evidence type="ECO:0000256" key="1">
    <source>
        <dbReference type="ARBA" id="ARBA00009091"/>
    </source>
</evidence>
<dbReference type="GO" id="GO:0005829">
    <property type="term" value="C:cytosol"/>
    <property type="evidence" value="ECO:0007669"/>
    <property type="project" value="TreeGrafter"/>
</dbReference>
<dbReference type="AlphaFoldDB" id="A0A4R6IS45"/>
<evidence type="ECO:0000313" key="6">
    <source>
        <dbReference type="Proteomes" id="UP000295741"/>
    </source>
</evidence>
<dbReference type="RefSeq" id="WP_133475401.1">
    <property type="nucleotide sequence ID" value="NZ_SNWP01000013.1"/>
</dbReference>
<evidence type="ECO:0000256" key="2">
    <source>
        <dbReference type="ARBA" id="ARBA00022729"/>
    </source>
</evidence>
<dbReference type="SUPFAM" id="SSF111384">
    <property type="entry name" value="OmpH-like"/>
    <property type="match status" value="1"/>
</dbReference>
<evidence type="ECO:0000256" key="4">
    <source>
        <dbReference type="SAM" id="Phobius"/>
    </source>
</evidence>
<dbReference type="EMBL" id="SNWP01000013">
    <property type="protein sequence ID" value="TDO25289.1"/>
    <property type="molecule type" value="Genomic_DNA"/>
</dbReference>
<feature type="transmembrane region" description="Helical" evidence="4">
    <location>
        <begin position="6"/>
        <end position="24"/>
    </location>
</feature>
<dbReference type="InterPro" id="IPR024930">
    <property type="entry name" value="Skp_dom_sf"/>
</dbReference>
<keyword evidence="6" id="KW-1185">Reference proteome</keyword>
<dbReference type="SMART" id="SM00935">
    <property type="entry name" value="OmpH"/>
    <property type="match status" value="1"/>
</dbReference>